<gene>
    <name evidence="2" type="ORF">ACFOMF_04795</name>
</gene>
<reference evidence="3" key="1">
    <citation type="journal article" date="2019" name="Int. J. Syst. Evol. Microbiol.">
        <title>The Global Catalogue of Microorganisms (GCM) 10K type strain sequencing project: providing services to taxonomists for standard genome sequencing and annotation.</title>
        <authorList>
            <consortium name="The Broad Institute Genomics Platform"/>
            <consortium name="The Broad Institute Genome Sequencing Center for Infectious Disease"/>
            <person name="Wu L."/>
            <person name="Ma J."/>
        </authorList>
    </citation>
    <scope>NUCLEOTIDE SEQUENCE [LARGE SCALE GENOMIC DNA]</scope>
    <source>
        <strain evidence="3">KCTC 42447</strain>
    </source>
</reference>
<dbReference type="RefSeq" id="WP_386361754.1">
    <property type="nucleotide sequence ID" value="NZ_JBHRXZ010000012.1"/>
</dbReference>
<dbReference type="EMBL" id="JBHRXZ010000012">
    <property type="protein sequence ID" value="MFC3607100.1"/>
    <property type="molecule type" value="Genomic_DNA"/>
</dbReference>
<dbReference type="InterPro" id="IPR018895">
    <property type="entry name" value="DUF2474"/>
</dbReference>
<organism evidence="2 3">
    <name type="scientific">Stutzerimonas tarimensis</name>
    <dbReference type="NCBI Taxonomy" id="1507735"/>
    <lineage>
        <taxon>Bacteria</taxon>
        <taxon>Pseudomonadati</taxon>
        <taxon>Pseudomonadota</taxon>
        <taxon>Gammaproteobacteria</taxon>
        <taxon>Pseudomonadales</taxon>
        <taxon>Pseudomonadaceae</taxon>
        <taxon>Stutzerimonas</taxon>
    </lineage>
</organism>
<evidence type="ECO:0000256" key="1">
    <source>
        <dbReference type="SAM" id="Phobius"/>
    </source>
</evidence>
<accession>A0ABV7T1V1</accession>
<name>A0ABV7T1V1_9GAMM</name>
<keyword evidence="1" id="KW-0812">Transmembrane</keyword>
<evidence type="ECO:0000313" key="2">
    <source>
        <dbReference type="EMBL" id="MFC3607100.1"/>
    </source>
</evidence>
<keyword evidence="1" id="KW-1133">Transmembrane helix</keyword>
<proteinExistence type="predicted"/>
<sequence length="48" mass="5340">MKRGGESEQAPLWRRLAWLVIIWGLSVTALGLLAYLIRLIMNSVGLSS</sequence>
<dbReference type="Pfam" id="PF10617">
    <property type="entry name" value="DUF2474"/>
    <property type="match status" value="1"/>
</dbReference>
<dbReference type="Proteomes" id="UP001595630">
    <property type="component" value="Unassembled WGS sequence"/>
</dbReference>
<keyword evidence="3" id="KW-1185">Reference proteome</keyword>
<evidence type="ECO:0000313" key="3">
    <source>
        <dbReference type="Proteomes" id="UP001595630"/>
    </source>
</evidence>
<feature type="transmembrane region" description="Helical" evidence="1">
    <location>
        <begin position="16"/>
        <end position="37"/>
    </location>
</feature>
<protein>
    <submittedName>
        <fullName evidence="2">DUF2474 domain-containing protein</fullName>
    </submittedName>
</protein>
<comment type="caution">
    <text evidence="2">The sequence shown here is derived from an EMBL/GenBank/DDBJ whole genome shotgun (WGS) entry which is preliminary data.</text>
</comment>
<keyword evidence="1" id="KW-0472">Membrane</keyword>